<reference evidence="1" key="1">
    <citation type="journal article" date="2015" name="Nature">
        <title>Complex archaea that bridge the gap between prokaryotes and eukaryotes.</title>
        <authorList>
            <person name="Spang A."/>
            <person name="Saw J.H."/>
            <person name="Jorgensen S.L."/>
            <person name="Zaremba-Niedzwiedzka K."/>
            <person name="Martijn J."/>
            <person name="Lind A.E."/>
            <person name="van Eijk R."/>
            <person name="Schleper C."/>
            <person name="Guy L."/>
            <person name="Ettema T.J."/>
        </authorList>
    </citation>
    <scope>NUCLEOTIDE SEQUENCE</scope>
</reference>
<proteinExistence type="predicted"/>
<protein>
    <submittedName>
        <fullName evidence="1">Uncharacterized protein</fullName>
    </submittedName>
</protein>
<dbReference type="EMBL" id="LAZR01017399">
    <property type="protein sequence ID" value="KKM00586.1"/>
    <property type="molecule type" value="Genomic_DNA"/>
</dbReference>
<evidence type="ECO:0000313" key="1">
    <source>
        <dbReference type="EMBL" id="KKM00586.1"/>
    </source>
</evidence>
<accession>A0A0F9J3R3</accession>
<sequence length="57" mass="6489">MICTDRMCCIHIKKRWEDSIGEFAISVCCHCGTETTHTQKRIGTGEPFPRRNAKHGP</sequence>
<comment type="caution">
    <text evidence="1">The sequence shown here is derived from an EMBL/GenBank/DDBJ whole genome shotgun (WGS) entry which is preliminary data.</text>
</comment>
<feature type="non-terminal residue" evidence="1">
    <location>
        <position position="57"/>
    </location>
</feature>
<organism evidence="1">
    <name type="scientific">marine sediment metagenome</name>
    <dbReference type="NCBI Taxonomy" id="412755"/>
    <lineage>
        <taxon>unclassified sequences</taxon>
        <taxon>metagenomes</taxon>
        <taxon>ecological metagenomes</taxon>
    </lineage>
</organism>
<name>A0A0F9J3R3_9ZZZZ</name>
<gene>
    <name evidence="1" type="ORF">LCGC14_1802870</name>
</gene>
<dbReference type="AlphaFoldDB" id="A0A0F9J3R3"/>